<name>A0AAP0BTS7_9ASPA</name>
<feature type="region of interest" description="Disordered" evidence="1">
    <location>
        <begin position="50"/>
        <end position="69"/>
    </location>
</feature>
<dbReference type="Proteomes" id="UP001418222">
    <property type="component" value="Unassembled WGS sequence"/>
</dbReference>
<reference evidence="2 3" key="1">
    <citation type="journal article" date="2022" name="Nat. Plants">
        <title>Genomes of leafy and leafless Platanthera orchids illuminate the evolution of mycoheterotrophy.</title>
        <authorList>
            <person name="Li M.H."/>
            <person name="Liu K.W."/>
            <person name="Li Z."/>
            <person name="Lu H.C."/>
            <person name="Ye Q.L."/>
            <person name="Zhang D."/>
            <person name="Wang J.Y."/>
            <person name="Li Y.F."/>
            <person name="Zhong Z.M."/>
            <person name="Liu X."/>
            <person name="Yu X."/>
            <person name="Liu D.K."/>
            <person name="Tu X.D."/>
            <person name="Liu B."/>
            <person name="Hao Y."/>
            <person name="Liao X.Y."/>
            <person name="Jiang Y.T."/>
            <person name="Sun W.H."/>
            <person name="Chen J."/>
            <person name="Chen Y.Q."/>
            <person name="Ai Y."/>
            <person name="Zhai J.W."/>
            <person name="Wu S.S."/>
            <person name="Zhou Z."/>
            <person name="Hsiao Y.Y."/>
            <person name="Wu W.L."/>
            <person name="Chen Y.Y."/>
            <person name="Lin Y.F."/>
            <person name="Hsu J.L."/>
            <person name="Li C.Y."/>
            <person name="Wang Z.W."/>
            <person name="Zhao X."/>
            <person name="Zhong W.Y."/>
            <person name="Ma X.K."/>
            <person name="Ma L."/>
            <person name="Huang J."/>
            <person name="Chen G.Z."/>
            <person name="Huang M.Z."/>
            <person name="Huang L."/>
            <person name="Peng D.H."/>
            <person name="Luo Y.B."/>
            <person name="Zou S.Q."/>
            <person name="Chen S.P."/>
            <person name="Lan S."/>
            <person name="Tsai W.C."/>
            <person name="Van de Peer Y."/>
            <person name="Liu Z.J."/>
        </authorList>
    </citation>
    <scope>NUCLEOTIDE SEQUENCE [LARGE SCALE GENOMIC DNA]</scope>
    <source>
        <strain evidence="2">Lor287</strain>
    </source>
</reference>
<evidence type="ECO:0000256" key="1">
    <source>
        <dbReference type="SAM" id="MobiDB-lite"/>
    </source>
</evidence>
<comment type="caution">
    <text evidence="2">The sequence shown here is derived from an EMBL/GenBank/DDBJ whole genome shotgun (WGS) entry which is preliminary data.</text>
</comment>
<protein>
    <submittedName>
        <fullName evidence="2">Uncharacterized protein</fullName>
    </submittedName>
</protein>
<feature type="region of interest" description="Disordered" evidence="1">
    <location>
        <begin position="1"/>
        <end position="33"/>
    </location>
</feature>
<dbReference type="EMBL" id="JBBWWQ010000004">
    <property type="protein sequence ID" value="KAK8949198.1"/>
    <property type="molecule type" value="Genomic_DNA"/>
</dbReference>
<dbReference type="AlphaFoldDB" id="A0AAP0BTS7"/>
<proteinExistence type="predicted"/>
<gene>
    <name evidence="2" type="ORF">KSP39_PZI005996</name>
</gene>
<organism evidence="2 3">
    <name type="scientific">Platanthera zijinensis</name>
    <dbReference type="NCBI Taxonomy" id="2320716"/>
    <lineage>
        <taxon>Eukaryota</taxon>
        <taxon>Viridiplantae</taxon>
        <taxon>Streptophyta</taxon>
        <taxon>Embryophyta</taxon>
        <taxon>Tracheophyta</taxon>
        <taxon>Spermatophyta</taxon>
        <taxon>Magnoliopsida</taxon>
        <taxon>Liliopsida</taxon>
        <taxon>Asparagales</taxon>
        <taxon>Orchidaceae</taxon>
        <taxon>Orchidoideae</taxon>
        <taxon>Orchideae</taxon>
        <taxon>Orchidinae</taxon>
        <taxon>Platanthera</taxon>
    </lineage>
</organism>
<keyword evidence="3" id="KW-1185">Reference proteome</keyword>
<evidence type="ECO:0000313" key="2">
    <source>
        <dbReference type="EMBL" id="KAK8949198.1"/>
    </source>
</evidence>
<evidence type="ECO:0000313" key="3">
    <source>
        <dbReference type="Proteomes" id="UP001418222"/>
    </source>
</evidence>
<accession>A0AAP0BTS7</accession>
<sequence length="248" mass="27720">MSDHQPVESFAPSSSEDSLWEALEQSRRETTQQFQTINRTLAAIAQRLETQSSATPAPPINPAPASETPQVYPPAYPPVYPPLYIPTFPQGLATPLRSQNDEFAARQNFFREAARGSPTRFLNFQRSYPYSSAPAFAPSAATFPFCPPAPCAAATYAPFFPYAVGEQEEQSPFTDNVRHETTPVNFREPRLPIYTGETDPVKHLQAFESAVALKTLSDATKCKLFVTTFDGQVMDWFYELRPVHLFLC</sequence>